<feature type="disulfide bond" evidence="2">
    <location>
        <begin position="1354"/>
        <end position="1364"/>
    </location>
</feature>
<feature type="domain" description="EGF-like" evidence="4">
    <location>
        <begin position="3161"/>
        <end position="3199"/>
    </location>
</feature>
<sequence>MEIACFANHDCPSQKSCINSFCTDPCTLANPCGHQQECKVIDHQPVCSQVTGRTPGCEHCPPGTNCDPSTGACIKDKRIITANTSTSELITRKPITTITTTTPSTTTTAIIKIAFETTIRPDTELEGGTHISTSSMTILQKPKTTKKEDEITIATMTTEKAKTTRKEDDSLELATTTTEKISITTATINEDMKTTSSKSTVSTAGLVATSKSGPPKGYRDGENNITDTTAFEIASTQATNTPTTLAANIITPYARGEDVKGVFNVRVSTTPKMKTTRIDTSNEFDDYNITTLFTTTPRYDGVTFPIIMYTDEDENKLLENKSIISKFSDVEKMFTMFPVIKPESTTPTEQPRTVPATVKQTSSDLTEPFVTTTTTTTTTATIITNITQNRDISSTTSKSIMDSNTISTVKSKIIEDFSSTIFPVIREKITEISEIPGTTATVPDIILEPMIPVTTNANPLITIDNNVYNNINVTTTTTTPTVITVINTTCTVHTNCGPNQLCIMGQCRLKCRGDGLNEYDCIKALTSDSGSFVAPDQPLQPLRCPIAAAVVFICIGMFVGRVCIMGSLLSLLLILVAIGNLSMQTSYCRESSSYSIQLLYTKSPGTPKTPEPCQSNNDCIESEACYMGLCQDPCEFANACATSAKCEAKMHRPICSCPPGHVGNPTVKCMTTEKAMECFEDSDCPITEACINKRCQHPCDVHDPCAQNAICVNTNHVADCSCSYGYEGNGYVGCQPALKYSPVCQYNEDCPSSKLCDRLNRRCINPCQEDSCGENAECLPVNHGIECRCLPGYVGNAYIDCTIVQGCRSDSECDLNHACINGNCSSPCSCGSYALCDVVNHRGICKCPPGYTGNPNVACNPPSNLCEPNPCGLNALCELDNGNPICYCPKGLTGNPFKNCIPEGDECKPNPCGPNSGCRLVQKNPTCFCLPEYEGQPPKIPCALPNNPCDSSPCGPNTQCSVLSNGFSKCTCLPGYVESPNTIRGCIEPVNPCDPNPCGMNAVCDATRNPVCFCPDNKIGNPFRLCEKPSLSVELCRPNPCGSNADCYVAENREECYCRAGYIGDPYSGCRKAPRTACEPNPCGPHAQCMVSENGRNICICPDGLSGDPTSLSGCHSYECQVDDDCSLDKACMGFRCHDPCPGACGHGANCHVQEHHPVCTCTARLTGNPAIFCYPLDVIKEKNNPCVPTPCGLNSECKVLNNRAICSCLPQYLGDPQSGCYPECEINSDCNLSQACINRKCVDPCAGTVCGINALCGVQQHTPICRCLDGFTGNAFHQCIAIGVLRNVSRDPCSPSPCGPNDVCSVYGDGIALCDPCFGHDAEHDPRCRPECVFNSDCPFDKACLGQRCLDPCPGSCGHAALCYVYEHNPVCQCPLGLYGNPYEHCSVPLVDKPAVSQTCAKLQCGANSECKKQNGVLICVCRQGYFGNPTVGCRPECVLNSDCPGDKACVNSKCSYVCNGVCGANALCHVVNHAPICICSQGYTGDPFKSCSPQPQIPLTYLPVGASTSPCEPSPCGPNSRCLTSLDGYAACSCLQGFKGSPPVCQPECIVSSECALHQACINQHCADPCAGTCGINARCQVLAHNPICSCDVGFEGDPFIYCTPTKEKPKEAGQKPINPCAPSPCGPNSICQVKQNRPVCSCVANYIGSPPFCRPECTLNSECPADKACIREKCENPCINTCGYNAKCSVIAHSAYCSCEDGYEGDAFVGCSNIIKPQDHLDPCFAKPCAENAVCSERNGVARCICIEPYIGDPYTTGCRPECVFNSECPSQLACIKQHCRDPCVGTCGANAECSVVNHVPTCNCQQGYIGDPFNGCKKDTQIKPISPCEPNVCGPNSICRVVGGHPTCSCLVGYFGAPPNCRPECIVSSECSQYLACISQKCVDPCIAKMPSPEINACIPSPCGPNAECQEVDNRAVCSCLPGLFGAPPNCRPECVIRQDCPLNRACISQHCEDPCIGACGFNAICITQNHKPVCSCLESHEGDPYAGCSLRAIVVPDLPTDLCNPSPCGSNAICRERNGAGSCTCQPDYFGNPYINCRPECVQSSDCSHTKSCLNKKCVDPCKDLCGFNAVCRVTNHIPLCTCDQGYTGNPLRICQKIPPTTYLPAKTQDPCRPSPCGLYSTCRSVDGRPVCSCLPNYIGRPPSCRPECVISAECPSDKACLNQRCEDPCPGTCGSNAKCRVTNHSPICSCSPGYIGDPFQQCIPQRKPEKPKDPTVRPNPCIPSPCGPNSRCLVAATGAVCTCVANYVGRPPNCRPECTINSECPAHMACINSRCSDPCIGSCGNNARCHVSSHAPVCMCEPGFTGDPFTNCFKILKTLNQPARPCRPNPCGLNALCEERNEAAACKCIKEYFGDPYIECRPQCILNTDCPKARACVNNKCVDPCPGICGRNAECTVLNHIPNCLCLVGYTGNAASVDITEPTNPCVPSPCGPHSNCRSQNGHAACSCQVNYIGAPPNCRPECMRSSDCPQHKSCINERCKDPCPGTCGTSANCRVVNHNPICSCMSGFTGDPFIRCIHEEQRPIVKDSANPCIPSPCGPNSQCHVSSANEQPVCSCLPNYIGRAPNCRPECTSNSECRSNQACINQRCQDSCQGTCGSFSNCIVNNHRPICNCLPGYTGDPFTGCNPQITITPEKPEPCNPSPCGTNAVCKERNGVGSCTCLPEYSGDPYTECRPECVLNTDCSKNRACVNNKCRDPCPGVCGVGAKCHVINHSPSCSCASGYTGNPSEYCRKETTQPCRPSPCGPYSKCHEVNGHAVCSCLTNHIGTPPACRPECSISSECTQDKACLNLRCVDPCPGTCGIEAVCKVTNHNPICSCPSNYTGDPFIRCLRIEQRKKDDFPTNSCVPSPCGPNSQCRIVGETPVCSCLPNFVGRAPNCRPECSIDSECPSNLACINELCKDPCPGSCGFNALCNVVNHSPLCTCESGYTGDPFTGCAPAIPPEEHLTPCNPSPCGTNAECRERDGAGSCTCMEGYFGDPYSGCRPECVINSDCPRDKSCNNNKCTDPCPGVCGINAECRINNHVPTCHCLLGYTGDPLSSCRFIPEPQPTPISKDINACIPSPCGPYSQCREVNGHAVCSCLTTFIGSPPNCRPECIVSSDCAQNMACQNQKCVDPCPGTCGTFARCQVINHYAACSCPSGYTVVDVISLENLGDPCMPSPCGPNSKCVDVGGSPACSCLSSYMGRPPNCRPECMSSSDCPANLACMNQKCSNPCVGTCGVHTLCTVIKHNPTCQCELGYTGDPFSGCAAINIISSTERPRDPCNPSPCGANAICRERNGVGSCSCLSEYFGDPYSGCRPECVQNSDCDRSKACLNNKCQDPCPGVCGINAECRVLHHTPSCYCFEGYSGDPHRSCSIMELSTITPLNPCQPSPCGPYSQCRESNGHAICSCLDNYIGAPPSCRPECVVSSECSQNRACIQQKCKDPCVGACGLKARCQVVNHNPICTCPVGMTGDPFAECVVAKAISRDSDNPCLPSPCGPNSLCREIAEQAACSCLPNYIGRPPNCRPECTNNEECQNDLTCQNEKCVDPCPGSCGSNAVCTVIQHNAVCSCADGYEGDPVSGCSLIPPVLPKQPPSSPCEPSPCGPHAECRERNGAGACYCHEGYEGNPYDTERGCRRECESNEDCSPVQSCVRFKCVDPCVNICGEFAMCAVENHIPTCICPPAYTGDPFFQCKQIPMTPAPILNPCVPSPCGPNSICRNINEQAVCSCQSGFINQPPNCKAECVVSSECALEKACVKNKCVDPCLHTCGHMAKCITRNHSPICTCPKGLTGDPFVRCSKMPHTIQPEQTERPPSCVPSPCGSNSKCQIIGGSPACSCLPDFIGAPPNCRPECVLNSECGPTEACINQKCRDPCPGSCGFEAKCHVLNHLPICTCLEGYTGDPFIRCSPVPITEAPEILNDPCNPNPCGPNADCYNGECRCHNNYQGNPYDGCRPECTLSADCAQNKACIRNKCVDPCPGTCGLNAVCEVLNHIPVCSCIKDYEGDPFTNCRLKEQEPEKPVHPCSPSPCGPNSQCKNINDHAVCSCLDGFMGTPPQCRPECVVSSECNALQACVNKKCVDPCSGACGIDARCEVINHSPICGCPLGKTGDPFKRCLDLPPSPKTKHPEEPHDPCLPSPCGPNSICKASSNGPSCQCLPEFFGSPPNCRPECIINPDCPSTQACINNKCRDPCPGSCGTNAECRVVSHSVSCSCPNGFAGNAFVQCVQQKEEPIKPCEPSPCGPNAECIERNGAASCRCINEYQGNPYEGCRPECVLSSDCPTDQACIRNKCKDPCPGICGSNAQCYAVNHVPNCVCEDGYTGDPFSNCQPEPKLHPKPDNPCQPSPCGPNSKCREANSLAVCSCLDSFIGTPPNCKPECTVNAECSQNKACHKFKCANPCAGTCGVDAKCEVINHNPICSCPLDMTGDPFTRCYPAPQINVAKDKPIESKNPCYPSPCGLYSECRANRDQAACSCLPNYIGAPPNCRPECVVNTDCPSDRSCIAEKCRNPCDGSCGISSECRIQNHLAICTCRAGFTGDPFSQCVEIIEEKTQIPIYFDPCAMQPCGANAECQPDGTCICFKDYQGDPYSGCRPECTLSTDCSPQKACLNKKCVDPCPGTCGQNAQCDVSNHIPICSCPKGYTGDPFINCRQMVRNDLIPVDPCQPNPCGLNSICHVSAQGAVCACQPGMLGSPPSCKPECIVSSECSLQTACINKKCVDPCPGACGQFAKCQIVSHNPICTCNGGYTGDPFTRCYQEPKIIEPILPIEPCTPSPCGPNSECRVVGDSPACSCLPSFIGTPPNCRPECTINPECHSTKACIRQKCEDPCVGSCGFNALCTVANHMPICSCKAGYTGDPFSNCQPVPGMNLHIFCLLIARHNQAEGMVSGIT</sequence>
<keyword evidence="2" id="KW-0245">EGF-like domain</keyword>
<dbReference type="PROSITE" id="PS01186">
    <property type="entry name" value="EGF_2"/>
    <property type="match status" value="28"/>
</dbReference>
<evidence type="ECO:0000256" key="1">
    <source>
        <dbReference type="ARBA" id="ARBA00023157"/>
    </source>
</evidence>
<feature type="domain" description="EGF-like" evidence="4">
    <location>
        <begin position="2113"/>
        <end position="2151"/>
    </location>
</feature>
<dbReference type="Gene3D" id="2.90.20.10">
    <property type="entry name" value="Plasmodium vivax P25 domain"/>
    <property type="match status" value="1"/>
</dbReference>
<dbReference type="GO" id="GO:0005509">
    <property type="term" value="F:calcium ion binding"/>
    <property type="evidence" value="ECO:0007669"/>
    <property type="project" value="InterPro"/>
</dbReference>
<feature type="domain" description="EGF-like" evidence="4">
    <location>
        <begin position="3754"/>
        <end position="3791"/>
    </location>
</feature>
<feature type="domain" description="EGF-like" evidence="4">
    <location>
        <begin position="945"/>
        <end position="987"/>
    </location>
</feature>
<feature type="domain" description="EGF-like" evidence="4">
    <location>
        <begin position="1032"/>
        <end position="1071"/>
    </location>
</feature>
<feature type="domain" description="EGF-like" evidence="4">
    <location>
        <begin position="3063"/>
        <end position="3101"/>
    </location>
</feature>
<feature type="domain" description="EGF-like" evidence="4">
    <location>
        <begin position="4607"/>
        <end position="4644"/>
    </location>
</feature>
<dbReference type="STRING" id="37001.A0A1A9WKP8"/>
<feature type="disulfide bond" evidence="2">
    <location>
        <begin position="2067"/>
        <end position="2077"/>
    </location>
</feature>
<reference evidence="6" key="1">
    <citation type="submission" date="2014-03" db="EMBL/GenBank/DDBJ databases">
        <authorList>
            <person name="Aksoy S."/>
            <person name="Warren W."/>
            <person name="Wilson R.K."/>
        </authorList>
    </citation>
    <scope>NUCLEOTIDE SEQUENCE [LARGE SCALE GENOMIC DNA]</scope>
    <source>
        <strain evidence="6">IAEA</strain>
    </source>
</reference>
<feature type="domain" description="EGF-like" evidence="4">
    <location>
        <begin position="1828"/>
        <end position="1866"/>
    </location>
</feature>
<feature type="domain" description="EGF-like" evidence="4">
    <location>
        <begin position="1074"/>
        <end position="1111"/>
    </location>
</feature>
<feature type="domain" description="EGF-like" evidence="4">
    <location>
        <begin position="4819"/>
        <end position="4856"/>
    </location>
</feature>
<feature type="domain" description="EGF-like" evidence="4">
    <location>
        <begin position="1509"/>
        <end position="1548"/>
    </location>
</feature>
<organism evidence="5 6">
    <name type="scientific">Glossina brevipalpis</name>
    <dbReference type="NCBI Taxonomy" id="37001"/>
    <lineage>
        <taxon>Eukaryota</taxon>
        <taxon>Metazoa</taxon>
        <taxon>Ecdysozoa</taxon>
        <taxon>Arthropoda</taxon>
        <taxon>Hexapoda</taxon>
        <taxon>Insecta</taxon>
        <taxon>Pterygota</taxon>
        <taxon>Neoptera</taxon>
        <taxon>Endopterygota</taxon>
        <taxon>Diptera</taxon>
        <taxon>Brachycera</taxon>
        <taxon>Muscomorpha</taxon>
        <taxon>Hippoboscoidea</taxon>
        <taxon>Glossinidae</taxon>
        <taxon>Glossina</taxon>
    </lineage>
</organism>
<keyword evidence="6" id="KW-1185">Reference proteome</keyword>
<feature type="domain" description="EGF-like" evidence="4">
    <location>
        <begin position="2953"/>
        <end position="2992"/>
    </location>
</feature>
<feature type="domain" description="EGF-like" evidence="4">
    <location>
        <begin position="989"/>
        <end position="1027"/>
    </location>
</feature>
<evidence type="ECO:0000259" key="4">
    <source>
        <dbReference type="PROSITE" id="PS50026"/>
    </source>
</evidence>
<feature type="domain" description="EGF-like" evidence="4">
    <location>
        <begin position="4123"/>
        <end position="4161"/>
    </location>
</feature>
<feature type="disulfide bond" evidence="2">
    <location>
        <begin position="2705"/>
        <end position="2715"/>
    </location>
</feature>
<dbReference type="SMART" id="SM00179">
    <property type="entry name" value="EGF_CA"/>
    <property type="match status" value="13"/>
</dbReference>
<feature type="disulfide bond" evidence="2">
    <location>
        <begin position="2285"/>
        <end position="2295"/>
    </location>
</feature>
<feature type="domain" description="EGF-like" evidence="4">
    <location>
        <begin position="903"/>
        <end position="939"/>
    </location>
</feature>
<reference evidence="5" key="2">
    <citation type="submission" date="2020-05" db="UniProtKB">
        <authorList>
            <consortium name="EnsemblMetazoa"/>
        </authorList>
    </citation>
    <scope>IDENTIFICATION</scope>
    <source>
        <strain evidence="5">IAEA</strain>
    </source>
</reference>
<dbReference type="SMART" id="SM00274">
    <property type="entry name" value="FOLN"/>
    <property type="match status" value="22"/>
</dbReference>
<feature type="domain" description="EGF-like" evidence="4">
    <location>
        <begin position="2064"/>
        <end position="2101"/>
    </location>
</feature>
<feature type="domain" description="EGF-like" evidence="4">
    <location>
        <begin position="4225"/>
        <end position="4264"/>
    </location>
</feature>
<feature type="domain" description="EGF-like" evidence="4">
    <location>
        <begin position="2004"/>
        <end position="2043"/>
    </location>
</feature>
<evidence type="ECO:0000313" key="6">
    <source>
        <dbReference type="Proteomes" id="UP000091820"/>
    </source>
</evidence>
<comment type="caution">
    <text evidence="2">Lacks conserved residue(s) required for the propagation of feature annotation.</text>
</comment>
<evidence type="ECO:0000256" key="2">
    <source>
        <dbReference type="PROSITE-ProRule" id="PRU00076"/>
    </source>
</evidence>
<dbReference type="SUPFAM" id="SSF90148">
    <property type="entry name" value="DPY module"/>
    <property type="match status" value="30"/>
</dbReference>
<dbReference type="PANTHER" id="PTHR22963:SF39">
    <property type="entry name" value="DUMPY"/>
    <property type="match status" value="1"/>
</dbReference>
<protein>
    <recommendedName>
        <fullName evidence="4">EGF-like domain-containing protein</fullName>
    </recommendedName>
</protein>
<feature type="domain" description="EGF-like" evidence="4">
    <location>
        <begin position="4013"/>
        <end position="4051"/>
    </location>
</feature>
<feature type="domain" description="EGF-like" evidence="4">
    <location>
        <begin position="2702"/>
        <end position="2739"/>
    </location>
</feature>
<name>A0A1A9WKP8_9MUSC</name>
<dbReference type="SUPFAM" id="SSF57184">
    <property type="entry name" value="Growth factor receptor domain"/>
    <property type="match status" value="2"/>
</dbReference>
<feature type="domain" description="EGF-like" evidence="4">
    <location>
        <begin position="1243"/>
        <end position="1281"/>
    </location>
</feature>
<dbReference type="PANTHER" id="PTHR22963">
    <property type="entry name" value="ENDOGLIN-RELATED"/>
    <property type="match status" value="1"/>
</dbReference>
<feature type="domain" description="EGF-like" evidence="4">
    <location>
        <begin position="2428"/>
        <end position="2466"/>
    </location>
</feature>
<feature type="domain" description="EGF-like" evidence="4">
    <location>
        <begin position="2642"/>
        <end position="2681"/>
    </location>
</feature>
<proteinExistence type="predicted"/>
<feature type="domain" description="EGF-like" evidence="4">
    <location>
        <begin position="2282"/>
        <end position="2319"/>
    </location>
</feature>
<feature type="domain" description="EGF-like" evidence="4">
    <location>
        <begin position="1619"/>
        <end position="1657"/>
    </location>
</feature>
<dbReference type="EnsemblMetazoa" id="GBRI023164-RA">
    <property type="protein sequence ID" value="GBRI023164-PA"/>
    <property type="gene ID" value="GBRI023164"/>
</dbReference>
<feature type="disulfide bond" evidence="2">
    <location>
        <begin position="4288"/>
        <end position="4298"/>
    </location>
</feature>
<dbReference type="Proteomes" id="UP000091820">
    <property type="component" value="Unassembled WGS sequence"/>
</dbReference>
<dbReference type="SMART" id="SM00286">
    <property type="entry name" value="PTI"/>
    <property type="match status" value="13"/>
</dbReference>
<feature type="domain" description="EGF-like" evidence="4">
    <location>
        <begin position="3695"/>
        <end position="3733"/>
    </location>
</feature>
<dbReference type="Pfam" id="PF21164">
    <property type="entry name" value="Dumpy_DPY"/>
    <property type="match status" value="32"/>
</dbReference>
<feature type="disulfide bond" evidence="2">
    <location>
        <begin position="3757"/>
        <end position="3767"/>
    </location>
</feature>
<feature type="domain" description="EGF-like" evidence="4">
    <location>
        <begin position="3538"/>
        <end position="3575"/>
    </location>
</feature>
<feature type="domain" description="EGF-like" evidence="4">
    <location>
        <begin position="764"/>
        <end position="802"/>
    </location>
</feature>
<dbReference type="InterPro" id="IPR048407">
    <property type="entry name" value="Dumpy_DPY"/>
</dbReference>
<feature type="region of interest" description="Disordered" evidence="3">
    <location>
        <begin position="342"/>
        <end position="361"/>
    </location>
</feature>
<dbReference type="SMART" id="SM00181">
    <property type="entry name" value="EGF"/>
    <property type="match status" value="78"/>
</dbReference>
<feature type="domain" description="EGF-like" evidence="4">
    <location>
        <begin position="3479"/>
        <end position="3517"/>
    </location>
</feature>
<feature type="domain" description="EGF-like" evidence="4">
    <location>
        <begin position="4331"/>
        <end position="4369"/>
    </location>
</feature>
<keyword evidence="1 2" id="KW-1015">Disulfide bond</keyword>
<feature type="disulfide bond" evidence="2">
    <location>
        <begin position="2175"/>
        <end position="2185"/>
    </location>
</feature>
<feature type="disulfide bond" evidence="2">
    <location>
        <begin position="3541"/>
        <end position="3551"/>
    </location>
</feature>
<feature type="domain" description="EGF-like" evidence="4">
    <location>
        <begin position="3586"/>
        <end position="3619"/>
    </location>
</feature>
<dbReference type="PROSITE" id="PS50026">
    <property type="entry name" value="EGF_3"/>
    <property type="match status" value="47"/>
</dbReference>
<feature type="domain" description="EGF-like" evidence="4">
    <location>
        <begin position="4550"/>
        <end position="4586"/>
    </location>
</feature>
<dbReference type="InterPro" id="IPR003645">
    <property type="entry name" value="Fol_N"/>
</dbReference>
<feature type="disulfide bond" evidence="2">
    <location>
        <begin position="4822"/>
        <end position="4832"/>
    </location>
</feature>
<evidence type="ECO:0000256" key="3">
    <source>
        <dbReference type="SAM" id="MobiDB-lite"/>
    </source>
</evidence>
<feature type="domain" description="EGF-like" evidence="4">
    <location>
        <begin position="2849"/>
        <end position="2887"/>
    </location>
</feature>
<feature type="domain" description="EGF-like" evidence="4">
    <location>
        <begin position="862"/>
        <end position="901"/>
    </location>
</feature>
<dbReference type="InterPro" id="IPR001881">
    <property type="entry name" value="EGF-like_Ca-bd_dom"/>
</dbReference>
<feature type="domain" description="EGF-like" evidence="4">
    <location>
        <begin position="3268"/>
        <end position="3307"/>
    </location>
</feature>
<feature type="disulfide bond" evidence="2">
    <location>
        <begin position="4610"/>
        <end position="4620"/>
    </location>
</feature>
<feature type="domain" description="EGF-like" evidence="4">
    <location>
        <begin position="1898"/>
        <end position="1936"/>
    </location>
</feature>
<dbReference type="InterPro" id="IPR009030">
    <property type="entry name" value="Growth_fac_rcpt_cys_sf"/>
</dbReference>
<feature type="domain" description="EGF-like" evidence="4">
    <location>
        <begin position="4285"/>
        <end position="4322"/>
    </location>
</feature>
<dbReference type="InterPro" id="IPR000742">
    <property type="entry name" value="EGF"/>
</dbReference>
<evidence type="ECO:0000313" key="5">
    <source>
        <dbReference type="EnsemblMetazoa" id="GBRI023164-PA"/>
    </source>
</evidence>
<feature type="domain" description="EGF-like" evidence="4">
    <location>
        <begin position="3804"/>
        <end position="3842"/>
    </location>
</feature>
<feature type="domain" description="EGF-like" evidence="4">
    <location>
        <begin position="4760"/>
        <end position="4798"/>
    </location>
</feature>
<feature type="domain" description="EGF-like" evidence="4">
    <location>
        <begin position="4442"/>
        <end position="4480"/>
    </location>
</feature>
<dbReference type="VEuPathDB" id="VectorBase:GBRI023164"/>
<feature type="domain" description="EGF-like" evidence="4">
    <location>
        <begin position="2172"/>
        <end position="2206"/>
    </location>
</feature>
<accession>A0A1A9WKP8</accession>
<feature type="domain" description="EGF-like" evidence="4">
    <location>
        <begin position="1723"/>
        <end position="1763"/>
    </location>
</feature>
<feature type="domain" description="EGF-like" evidence="4">
    <location>
        <begin position="1351"/>
        <end position="1388"/>
    </location>
</feature>
<feature type="domain" description="EGF-like" evidence="4">
    <location>
        <begin position="2223"/>
        <end position="2261"/>
    </location>
</feature>
<feature type="domain" description="EGF-like" evidence="4">
    <location>
        <begin position="4653"/>
        <end position="4691"/>
    </location>
</feature>
<feature type="domain" description="EGF-like" evidence="4">
    <location>
        <begin position="2535"/>
        <end position="2575"/>
    </location>
</feature>
<feature type="disulfide bond" evidence="2">
    <location>
        <begin position="2544"/>
        <end position="2561"/>
    </location>
</feature>
<feature type="domain" description="EGF-like" evidence="4">
    <location>
        <begin position="3374"/>
        <end position="3412"/>
    </location>
</feature>